<dbReference type="Proteomes" id="UP000647273">
    <property type="component" value="Unassembled WGS sequence"/>
</dbReference>
<dbReference type="EMBL" id="JACJQG010000108">
    <property type="protein sequence ID" value="MBD2229643.1"/>
    <property type="molecule type" value="Genomic_DNA"/>
</dbReference>
<reference evidence="2 3" key="1">
    <citation type="journal article" date="2020" name="ISME J.">
        <title>Comparative genomics reveals insights into cyanobacterial evolution and habitat adaptation.</title>
        <authorList>
            <person name="Chen M.Y."/>
            <person name="Teng W.K."/>
            <person name="Zhao L."/>
            <person name="Hu C.X."/>
            <person name="Zhou Y.K."/>
            <person name="Han B.P."/>
            <person name="Song L.R."/>
            <person name="Shu W.S."/>
        </authorList>
    </citation>
    <scope>NUCLEOTIDE SEQUENCE [LARGE SCALE GENOMIC DNA]</scope>
    <source>
        <strain evidence="2 3">FACHB-343</strain>
    </source>
</reference>
<keyword evidence="3" id="KW-1185">Reference proteome</keyword>
<dbReference type="Pfam" id="PF12770">
    <property type="entry name" value="CHAT"/>
    <property type="match status" value="1"/>
</dbReference>
<feature type="non-terminal residue" evidence="2">
    <location>
        <position position="1"/>
    </location>
</feature>
<sequence length="1244" mass="131300">AVKLTGSSTTFNSDNNDITFKNTVEGASSLIVNAGTSNINLANNINTTGTQEFNSAVKLTGSSTTFNSGNNDITFKNTVEGASSLIVNAGTSNINLANDITTTGIQEFNSAVKLTGSSTTFNSDNNDITFKNTVEGASSLIVNAGTSNINLANNINTTGTQEFNSAVKLTGSSTTFNSGNNDITFKNTVEGASSLIVNAGTSNINLANDITTTGIQEFNSAVKLTGSSTTFNSGNNDITFKNTVEGDGSLIVNAGTGTINIASDITTQGDQTFKNPVTLTGTGDKIFTSNNGAIAFNNSLSAGSNNLTLTATEINLPSTLNSVTGRGNLTLLPSTTSQNITLGGAETTALDLTTADINALANGFNSITIGREDGNAITINSVTFKDPVTINSPISITVNGQITGTDNAAVTLNGDTTLNADIKIQDQPIAFKNPVLLGTGKQINLNSGNGEISFDSTLDGSGDLTLSSGTGNINFNDEVGKTPLSSLNVKAGNTNVASNITTTGNQKFDSPVTLTSNGNTSTPNKFTSTDGELVFNGNITGSGNSAIALQASQNVNTSNISTAGGDIKITSDNGNITTSNVNSNTDLDGNGGNVSLTALGNNTGALKTGDINTNTNVGNGGNLTIEAKDSINTGAINTSSTNGNGGSVKLDPNNDIQVQYINAQGGSSNGMGGNVDIKTNRYFRATETFTTFINNIPISASISTIGKDGGGEIKIDHGGDSVTPFVVGRASLNGTAGIITTGLNLFGLPNSISPLESFPDSDTRGKIQIITQGRIVPGREESSLSQIGVNNNVNSSEDSVVVNLENNETRRYQSELKLENVPIKSIEQITSELNQIQQKAGMKSGIIYVWFKPKEYQIKADNSQPEPQDSDTLEIFMVTPGGKSTNPKIHTGITRGEVKKVAAEFYREVSLKENVDAPLELEKLSTTSYKKSGKQLYKWLIAPLEAQLQKDGIDNVLFVIQDAGLRSLPLAALVDEQDKFLIEKYSLGIIPTFSLINSNYANLKNTQVLAMGAESFDPGPNNENPVKELLGAPVEVETIVNQIWRGQGKVVLNQEFTKERLKQERNKTPFGIIHLATHAVFAPGEESLKNSYIQMYNDKLQLNEVRNLRWNNPQVELLILSACQTAFGDEKSQLGLAGSAVQIGVNSVTASLWQVSDTGTLGLMTEFHRQLQTQTTKVEALRQAQLAMIQGKVKIDAEGKNLIISNSNLTIPLSKIAVSSSEAKQLVLQHPFFWAPFIMIGSPW</sequence>
<comment type="caution">
    <text evidence="2">The sequence shown here is derived from an EMBL/GenBank/DDBJ whole genome shotgun (WGS) entry which is preliminary data.</text>
</comment>
<dbReference type="InterPro" id="IPR024983">
    <property type="entry name" value="CHAT_dom"/>
</dbReference>
<protein>
    <submittedName>
        <fullName evidence="2">CHAT domain-containing protein</fullName>
    </submittedName>
</protein>
<accession>A0ABR8B6C3</accession>
<feature type="domain" description="CHAT" evidence="1">
    <location>
        <begin position="931"/>
        <end position="1242"/>
    </location>
</feature>
<gene>
    <name evidence="2" type="ORF">H6G08_35190</name>
</gene>
<organism evidence="2 3">
    <name type="scientific">Calothrix anomala FACHB-343</name>
    <dbReference type="NCBI Taxonomy" id="2692894"/>
    <lineage>
        <taxon>Bacteria</taxon>
        <taxon>Bacillati</taxon>
        <taxon>Cyanobacteriota</taxon>
        <taxon>Cyanophyceae</taxon>
        <taxon>Nostocales</taxon>
        <taxon>Calotrichaceae</taxon>
        <taxon>Calothrix</taxon>
    </lineage>
</organism>
<evidence type="ECO:0000313" key="2">
    <source>
        <dbReference type="EMBL" id="MBD2229643.1"/>
    </source>
</evidence>
<name>A0ABR8B6C3_9CYAN</name>
<evidence type="ECO:0000313" key="3">
    <source>
        <dbReference type="Proteomes" id="UP000647273"/>
    </source>
</evidence>
<proteinExistence type="predicted"/>
<dbReference type="RefSeq" id="WP_190551669.1">
    <property type="nucleotide sequence ID" value="NZ_CAWPNP010000011.1"/>
</dbReference>
<evidence type="ECO:0000259" key="1">
    <source>
        <dbReference type="Pfam" id="PF12770"/>
    </source>
</evidence>